<comment type="caution">
    <text evidence="2">The sequence shown here is derived from an EMBL/GenBank/DDBJ whole genome shotgun (WGS) entry which is preliminary data.</text>
</comment>
<dbReference type="AlphaFoldDB" id="A0A433Q353"/>
<sequence length="260" mass="29748">MTDIEIPTNESPANTPVITSPNEPHNASPETVVPQLTILRIKRKRNEEPLDALREAFPKLFRLAETVEEGSFRDVTKTRQLGDRIRSQIKNRQSWNRNRDTSEIRTKRLDKSVVRGGTNSVARGEVPRTETQQRGRGHHIYVRCLSSCPIFRTPSLEKSYCSSSFTRYSDDDEPESDLFQLYDAIKEDVIDPKVIPDSKEDPYEDDQLLCNFIPMLREYLTVNERRDANSKSSSDGDYVYDVYYRDDSAAAAAVHQNVGS</sequence>
<evidence type="ECO:0008006" key="4">
    <source>
        <dbReference type="Google" id="ProtNLM"/>
    </source>
</evidence>
<evidence type="ECO:0000313" key="2">
    <source>
        <dbReference type="EMBL" id="RUS24162.1"/>
    </source>
</evidence>
<dbReference type="EMBL" id="RBNJ01017062">
    <property type="protein sequence ID" value="RUS24162.1"/>
    <property type="molecule type" value="Genomic_DNA"/>
</dbReference>
<evidence type="ECO:0000256" key="1">
    <source>
        <dbReference type="SAM" id="MobiDB-lite"/>
    </source>
</evidence>
<feature type="region of interest" description="Disordered" evidence="1">
    <location>
        <begin position="1"/>
        <end position="30"/>
    </location>
</feature>
<dbReference type="PANTHER" id="PTHR31196:SF2">
    <property type="entry name" value="RNA POLYMERASE II NUCLEAR LOCALIZATION PROTEIN SLC7A6OS-RELATED"/>
    <property type="match status" value="1"/>
</dbReference>
<keyword evidence="3" id="KW-1185">Reference proteome</keyword>
<protein>
    <recommendedName>
        <fullName evidence="4">RNA polymerase II nuclear localization protein SLC7A6OS</fullName>
    </recommendedName>
</protein>
<feature type="compositionally biased region" description="Polar residues" evidence="1">
    <location>
        <begin position="8"/>
        <end position="29"/>
    </location>
</feature>
<proteinExistence type="predicted"/>
<dbReference type="InterPro" id="IPR040218">
    <property type="entry name" value="SLC7A6OS"/>
</dbReference>
<name>A0A433Q353_9FUNG</name>
<dbReference type="Proteomes" id="UP000274822">
    <property type="component" value="Unassembled WGS sequence"/>
</dbReference>
<accession>A0A433Q353</accession>
<reference evidence="2 3" key="1">
    <citation type="journal article" date="2018" name="New Phytol.">
        <title>Phylogenomics of Endogonaceae and evolution of mycorrhizas within Mucoromycota.</title>
        <authorList>
            <person name="Chang Y."/>
            <person name="Desiro A."/>
            <person name="Na H."/>
            <person name="Sandor L."/>
            <person name="Lipzen A."/>
            <person name="Clum A."/>
            <person name="Barry K."/>
            <person name="Grigoriev I.V."/>
            <person name="Martin F.M."/>
            <person name="Stajich J.E."/>
            <person name="Smith M.E."/>
            <person name="Bonito G."/>
            <person name="Spatafora J.W."/>
        </authorList>
    </citation>
    <scope>NUCLEOTIDE SEQUENCE [LARGE SCALE GENOMIC DNA]</scope>
    <source>
        <strain evidence="2 3">AD002</strain>
    </source>
</reference>
<dbReference type="PANTHER" id="PTHR31196">
    <property type="entry name" value="RNA POLYMERASE II NUCLEAR LOCALIZATION PROTEIN SLC7A6OS-RELATED"/>
    <property type="match status" value="1"/>
</dbReference>
<gene>
    <name evidence="2" type="ORF">BC938DRAFT_474015</name>
</gene>
<feature type="non-terminal residue" evidence="2">
    <location>
        <position position="260"/>
    </location>
</feature>
<organism evidence="2 3">
    <name type="scientific">Jimgerdemannia flammicorona</name>
    <dbReference type="NCBI Taxonomy" id="994334"/>
    <lineage>
        <taxon>Eukaryota</taxon>
        <taxon>Fungi</taxon>
        <taxon>Fungi incertae sedis</taxon>
        <taxon>Mucoromycota</taxon>
        <taxon>Mucoromycotina</taxon>
        <taxon>Endogonomycetes</taxon>
        <taxon>Endogonales</taxon>
        <taxon>Endogonaceae</taxon>
        <taxon>Jimgerdemannia</taxon>
    </lineage>
</organism>
<evidence type="ECO:0000313" key="3">
    <source>
        <dbReference type="Proteomes" id="UP000274822"/>
    </source>
</evidence>